<dbReference type="GO" id="GO:0005886">
    <property type="term" value="C:plasma membrane"/>
    <property type="evidence" value="ECO:0007669"/>
    <property type="project" value="UniProtKB-SubCell"/>
</dbReference>
<comment type="caution">
    <text evidence="2">The sequence shown here is derived from an EMBL/GenBank/DDBJ whole genome shotgun (WGS) entry which is preliminary data.</text>
</comment>
<dbReference type="RefSeq" id="WP_121132550.1">
    <property type="nucleotide sequence ID" value="NZ_JBHUFK010000025.1"/>
</dbReference>
<feature type="transmembrane region" description="Helical" evidence="1">
    <location>
        <begin position="153"/>
        <end position="174"/>
    </location>
</feature>
<dbReference type="EMBL" id="RBZO01000021">
    <property type="protein sequence ID" value="RKQ14369.1"/>
    <property type="molecule type" value="Genomic_DNA"/>
</dbReference>
<keyword evidence="3" id="KW-1185">Reference proteome</keyword>
<dbReference type="OrthoDB" id="4187110at2"/>
<evidence type="ECO:0000313" key="2">
    <source>
        <dbReference type="EMBL" id="RKQ14369.1"/>
    </source>
</evidence>
<sequence>MMQWMTLFNKEMTENWRNKKWIWVPLVFILLAITDPLSTYYMPQIIDAVGGLPEGTIIEMPEPAPAEVVAMSLGQFSSFGVLIIVLTSMGTIAGEIKNGVAELILVKPVAYKNYISAKWAAHLLLILVAFAVGMFASWYYINLLFGDLSFTSFLFILLFYGTWLLFVVTLSIFYNTFFKTPGLVAFFSILTIVVMSIVTQIFGTYLEWSPNNLSNYIFEMVRADDISSQLVGTSIVTVAISIVLLILSIYIFKTKELIQ</sequence>
<feature type="transmembrane region" description="Helical" evidence="1">
    <location>
        <begin position="183"/>
        <end position="206"/>
    </location>
</feature>
<name>A0A494YW31_9BACI</name>
<keyword evidence="1" id="KW-1133">Transmembrane helix</keyword>
<evidence type="ECO:0000313" key="3">
    <source>
        <dbReference type="Proteomes" id="UP000281813"/>
    </source>
</evidence>
<evidence type="ECO:0000256" key="1">
    <source>
        <dbReference type="SAM" id="Phobius"/>
    </source>
</evidence>
<feature type="transmembrane region" description="Helical" evidence="1">
    <location>
        <begin position="119"/>
        <end position="141"/>
    </location>
</feature>
<protein>
    <submittedName>
        <fullName evidence="2">ABC transporter permease</fullName>
    </submittedName>
</protein>
<keyword evidence="1" id="KW-0812">Transmembrane</keyword>
<reference evidence="2 3" key="1">
    <citation type="journal article" date="2015" name="Antonie Van Leeuwenhoek">
        <title>Oceanobacillus bengalensis sp. nov., a bacterium isolated from seawater of the Bay of Bengal.</title>
        <authorList>
            <person name="Yongchang O."/>
            <person name="Xiang W."/>
            <person name="Wang G."/>
        </authorList>
    </citation>
    <scope>NUCLEOTIDE SEQUENCE [LARGE SCALE GENOMIC DNA]</scope>
    <source>
        <strain evidence="2 3">MCCC 1K00260</strain>
    </source>
</reference>
<keyword evidence="1" id="KW-0472">Membrane</keyword>
<dbReference type="Pfam" id="PF12679">
    <property type="entry name" value="ABC2_membrane_2"/>
    <property type="match status" value="1"/>
</dbReference>
<dbReference type="PANTHER" id="PTHR43471">
    <property type="entry name" value="ABC TRANSPORTER PERMEASE"/>
    <property type="match status" value="1"/>
</dbReference>
<dbReference type="Proteomes" id="UP000281813">
    <property type="component" value="Unassembled WGS sequence"/>
</dbReference>
<feature type="transmembrane region" description="Helical" evidence="1">
    <location>
        <begin position="68"/>
        <end position="87"/>
    </location>
</feature>
<feature type="transmembrane region" description="Helical" evidence="1">
    <location>
        <begin position="226"/>
        <end position="252"/>
    </location>
</feature>
<dbReference type="AlphaFoldDB" id="A0A494YW31"/>
<organism evidence="2 3">
    <name type="scientific">Oceanobacillus bengalensis</name>
    <dbReference type="NCBI Taxonomy" id="1435466"/>
    <lineage>
        <taxon>Bacteria</taxon>
        <taxon>Bacillati</taxon>
        <taxon>Bacillota</taxon>
        <taxon>Bacilli</taxon>
        <taxon>Bacillales</taxon>
        <taxon>Bacillaceae</taxon>
        <taxon>Oceanobacillus</taxon>
    </lineage>
</organism>
<gene>
    <name evidence="2" type="ORF">D8M05_13145</name>
</gene>
<proteinExistence type="predicted"/>
<accession>A0A494YW31</accession>
<feature type="transmembrane region" description="Helical" evidence="1">
    <location>
        <begin position="21"/>
        <end position="42"/>
    </location>
</feature>
<dbReference type="GO" id="GO:0140359">
    <property type="term" value="F:ABC-type transporter activity"/>
    <property type="evidence" value="ECO:0007669"/>
    <property type="project" value="InterPro"/>
</dbReference>